<dbReference type="InterPro" id="IPR016181">
    <property type="entry name" value="Acyl_CoA_acyltransferase"/>
</dbReference>
<keyword evidence="3" id="KW-1185">Reference proteome</keyword>
<sequence>METSIRQLNSDDLHLLEAMETGIEDDYILRVYNRISSGSSRMYGLFQEGQLASVGGYTIFAKQYVMLGRMRSDLRFRGNNLSTRLMSYIMEQAFSLPAIQWIGANTQLENASARRVMDKLGLTEVSTLYSAISSTAYSLETGGSVWQEVTDLRQKRAWIDRLYIKPGAVFPYECYYTFPASEELFADAKLAQWSFFENPSKNRLLITKKDYKREYYLHTVYPWDDLMEQPGLWETVSMAQRQLSEKVKTNALLWMDLSPGQVSKLPEHHTFELPSPWLLYGTERFKKQFGSASVQ</sequence>
<proteinExistence type="predicted"/>
<dbReference type="RefSeq" id="WP_308786845.1">
    <property type="nucleotide sequence ID" value="NZ_JAUSWB010000003.1"/>
</dbReference>
<protein>
    <submittedName>
        <fullName evidence="2">RimJ/RimL family protein N-acetyltransferase</fullName>
    </submittedName>
</protein>
<name>A0ABU0GTI9_9BACL</name>
<accession>A0ABU0GTI9</accession>
<feature type="domain" description="N-acetyltransferase" evidence="1">
    <location>
        <begin position="3"/>
        <end position="144"/>
    </location>
</feature>
<dbReference type="Proteomes" id="UP001241988">
    <property type="component" value="Unassembled WGS sequence"/>
</dbReference>
<dbReference type="Gene3D" id="3.40.630.30">
    <property type="match status" value="1"/>
</dbReference>
<comment type="caution">
    <text evidence="2">The sequence shown here is derived from an EMBL/GenBank/DDBJ whole genome shotgun (WGS) entry which is preliminary data.</text>
</comment>
<dbReference type="SUPFAM" id="SSF55729">
    <property type="entry name" value="Acyl-CoA N-acyltransferases (Nat)"/>
    <property type="match status" value="1"/>
</dbReference>
<organism evidence="2 3">
    <name type="scientific">Planomicrobium stackebrandtii</name>
    <dbReference type="NCBI Taxonomy" id="253160"/>
    <lineage>
        <taxon>Bacteria</taxon>
        <taxon>Bacillati</taxon>
        <taxon>Bacillota</taxon>
        <taxon>Bacilli</taxon>
        <taxon>Bacillales</taxon>
        <taxon>Caryophanaceae</taxon>
        <taxon>Planomicrobium</taxon>
    </lineage>
</organism>
<reference evidence="2 3" key="1">
    <citation type="submission" date="2023-07" db="EMBL/GenBank/DDBJ databases">
        <title>Genomic Encyclopedia of Type Strains, Phase IV (KMG-IV): sequencing the most valuable type-strain genomes for metagenomic binning, comparative biology and taxonomic classification.</title>
        <authorList>
            <person name="Goeker M."/>
        </authorList>
    </citation>
    <scope>NUCLEOTIDE SEQUENCE [LARGE SCALE GENOMIC DNA]</scope>
    <source>
        <strain evidence="2 3">DSM 16419</strain>
    </source>
</reference>
<evidence type="ECO:0000313" key="2">
    <source>
        <dbReference type="EMBL" id="MDQ0428684.1"/>
    </source>
</evidence>
<dbReference type="PROSITE" id="PS51186">
    <property type="entry name" value="GNAT"/>
    <property type="match status" value="1"/>
</dbReference>
<evidence type="ECO:0000313" key="3">
    <source>
        <dbReference type="Proteomes" id="UP001241988"/>
    </source>
</evidence>
<dbReference type="EMBL" id="JAUSWB010000003">
    <property type="protein sequence ID" value="MDQ0428684.1"/>
    <property type="molecule type" value="Genomic_DNA"/>
</dbReference>
<evidence type="ECO:0000259" key="1">
    <source>
        <dbReference type="PROSITE" id="PS51186"/>
    </source>
</evidence>
<dbReference type="Pfam" id="PF00583">
    <property type="entry name" value="Acetyltransf_1"/>
    <property type="match status" value="1"/>
</dbReference>
<gene>
    <name evidence="2" type="ORF">QOZ98_001510</name>
</gene>
<dbReference type="InterPro" id="IPR000182">
    <property type="entry name" value="GNAT_dom"/>
</dbReference>